<proteinExistence type="predicted"/>
<evidence type="ECO:0000256" key="2">
    <source>
        <dbReference type="ARBA" id="ARBA00022803"/>
    </source>
</evidence>
<dbReference type="EMBL" id="BART01028479">
    <property type="protein sequence ID" value="GAG90645.1"/>
    <property type="molecule type" value="Genomic_DNA"/>
</dbReference>
<dbReference type="PANTHER" id="PTHR10443:SF12">
    <property type="entry name" value="DIPEPTIDASE"/>
    <property type="match status" value="1"/>
</dbReference>
<dbReference type="Pfam" id="PF13414">
    <property type="entry name" value="TPR_11"/>
    <property type="match status" value="1"/>
</dbReference>
<dbReference type="InterPro" id="IPR019734">
    <property type="entry name" value="TPR_rpt"/>
</dbReference>
<protein>
    <submittedName>
        <fullName evidence="3">Uncharacterized protein</fullName>
    </submittedName>
</protein>
<dbReference type="GO" id="GO:0006508">
    <property type="term" value="P:proteolysis"/>
    <property type="evidence" value="ECO:0007669"/>
    <property type="project" value="InterPro"/>
</dbReference>
<reference evidence="3" key="1">
    <citation type="journal article" date="2014" name="Front. Microbiol.">
        <title>High frequency of phylogenetically diverse reductive dehalogenase-homologous genes in deep subseafloor sedimentary metagenomes.</title>
        <authorList>
            <person name="Kawai M."/>
            <person name="Futagami T."/>
            <person name="Toyoda A."/>
            <person name="Takaki Y."/>
            <person name="Nishi S."/>
            <person name="Hori S."/>
            <person name="Arai W."/>
            <person name="Tsubouchi T."/>
            <person name="Morono Y."/>
            <person name="Uchiyama I."/>
            <person name="Ito T."/>
            <person name="Fujiyama A."/>
            <person name="Inagaki F."/>
            <person name="Takami H."/>
        </authorList>
    </citation>
    <scope>NUCLEOTIDE SEQUENCE</scope>
    <source>
        <strain evidence="3">Expedition CK06-06</strain>
    </source>
</reference>
<dbReference type="Pfam" id="PF01244">
    <property type="entry name" value="Peptidase_M19"/>
    <property type="match status" value="1"/>
</dbReference>
<dbReference type="InterPro" id="IPR032466">
    <property type="entry name" value="Metal_Hydrolase"/>
</dbReference>
<dbReference type="SUPFAM" id="SSF48452">
    <property type="entry name" value="TPR-like"/>
    <property type="match status" value="1"/>
</dbReference>
<dbReference type="AlphaFoldDB" id="X1B6E6"/>
<dbReference type="Gene3D" id="1.25.40.10">
    <property type="entry name" value="Tetratricopeptide repeat domain"/>
    <property type="match status" value="1"/>
</dbReference>
<gene>
    <name evidence="3" type="ORF">S01H4_50201</name>
</gene>
<accession>X1B6E6</accession>
<dbReference type="Pfam" id="PF07719">
    <property type="entry name" value="TPR_2"/>
    <property type="match status" value="1"/>
</dbReference>
<organism evidence="3">
    <name type="scientific">marine sediment metagenome</name>
    <dbReference type="NCBI Taxonomy" id="412755"/>
    <lineage>
        <taxon>unclassified sequences</taxon>
        <taxon>metagenomes</taxon>
        <taxon>ecological metagenomes</taxon>
    </lineage>
</organism>
<dbReference type="SMART" id="SM00028">
    <property type="entry name" value="TPR"/>
    <property type="match status" value="3"/>
</dbReference>
<dbReference type="PANTHER" id="PTHR10443">
    <property type="entry name" value="MICROSOMAL DIPEPTIDASE"/>
    <property type="match status" value="1"/>
</dbReference>
<feature type="non-terminal residue" evidence="3">
    <location>
        <position position="1"/>
    </location>
</feature>
<evidence type="ECO:0000256" key="1">
    <source>
        <dbReference type="ARBA" id="ARBA00022737"/>
    </source>
</evidence>
<dbReference type="SUPFAM" id="SSF51556">
    <property type="entry name" value="Metallo-dependent hydrolases"/>
    <property type="match status" value="1"/>
</dbReference>
<dbReference type="InterPro" id="IPR006597">
    <property type="entry name" value="Sel1-like"/>
</dbReference>
<dbReference type="PROSITE" id="PS50293">
    <property type="entry name" value="TPR_REGION"/>
    <property type="match status" value="2"/>
</dbReference>
<dbReference type="InterPro" id="IPR013105">
    <property type="entry name" value="TPR_2"/>
</dbReference>
<keyword evidence="2" id="KW-0802">TPR repeat</keyword>
<sequence>LNSHWNQRNQIADGIGESRTGSGLTEFGLKVIDEMNRLGMLIDVSHLSETGFWDVIKRSKTPIVASHSNCYALCPHPRNLKDEQIKVLADKGGVIGITFVPNFLTQEKRKTTVKDVVKHIDYLVEKVGVDCVGLGSDFDGTDGLPLGLEGVEVVLEKWPDDPRCYNKLGVCYASLRDFVKAKSYLEKALALDLKYPEPYNNLGNICLEEKEYEKSIELYKKALELNPDYAAAYSNLGLAYKRIKRINEAVKHFKRAAEIDRKAPISEIKKI</sequence>
<dbReference type="SMART" id="SM00671">
    <property type="entry name" value="SEL1"/>
    <property type="match status" value="3"/>
</dbReference>
<dbReference type="InterPro" id="IPR008257">
    <property type="entry name" value="Pept_M19"/>
</dbReference>
<dbReference type="GO" id="GO:0070573">
    <property type="term" value="F:metallodipeptidase activity"/>
    <property type="evidence" value="ECO:0007669"/>
    <property type="project" value="InterPro"/>
</dbReference>
<dbReference type="InterPro" id="IPR011990">
    <property type="entry name" value="TPR-like_helical_dom_sf"/>
</dbReference>
<dbReference type="PROSITE" id="PS50005">
    <property type="entry name" value="TPR"/>
    <property type="match status" value="3"/>
</dbReference>
<name>X1B6E6_9ZZZZ</name>
<evidence type="ECO:0000313" key="3">
    <source>
        <dbReference type="EMBL" id="GAG90645.1"/>
    </source>
</evidence>
<keyword evidence="1" id="KW-0677">Repeat</keyword>
<dbReference type="PROSITE" id="PS51365">
    <property type="entry name" value="RENAL_DIPEPTIDASE_2"/>
    <property type="match status" value="1"/>
</dbReference>
<feature type="non-terminal residue" evidence="3">
    <location>
        <position position="271"/>
    </location>
</feature>
<dbReference type="Gene3D" id="3.20.20.140">
    <property type="entry name" value="Metal-dependent hydrolases"/>
    <property type="match status" value="1"/>
</dbReference>
<comment type="caution">
    <text evidence="3">The sequence shown here is derived from an EMBL/GenBank/DDBJ whole genome shotgun (WGS) entry which is preliminary data.</text>
</comment>